<evidence type="ECO:0000313" key="1">
    <source>
        <dbReference type="EMBL" id="MBB5365755.1"/>
    </source>
</evidence>
<protein>
    <submittedName>
        <fullName evidence="1">Uncharacterized protein</fullName>
    </submittedName>
</protein>
<evidence type="ECO:0000313" key="2">
    <source>
        <dbReference type="Proteomes" id="UP000552709"/>
    </source>
</evidence>
<organism evidence="1 2">
    <name type="scientific">Deinococcus humi</name>
    <dbReference type="NCBI Taxonomy" id="662880"/>
    <lineage>
        <taxon>Bacteria</taxon>
        <taxon>Thermotogati</taxon>
        <taxon>Deinococcota</taxon>
        <taxon>Deinococci</taxon>
        <taxon>Deinococcales</taxon>
        <taxon>Deinococcaceae</taxon>
        <taxon>Deinococcus</taxon>
    </lineage>
</organism>
<dbReference type="EMBL" id="JACHFL010000021">
    <property type="protein sequence ID" value="MBB5365755.1"/>
    <property type="molecule type" value="Genomic_DNA"/>
</dbReference>
<sequence>MNRYGFTPMSPWVHPRPVRRNASVMGRVTTTDTPMSGFGERRAAEEAALREARAEGKSSTHMLEGKNEAAWRAHDDAIVRMRAALVAFA</sequence>
<dbReference type="Proteomes" id="UP000552709">
    <property type="component" value="Unassembled WGS sequence"/>
</dbReference>
<accession>A0A7W8JZB9</accession>
<keyword evidence="2" id="KW-1185">Reference proteome</keyword>
<name>A0A7W8JZB9_9DEIO</name>
<gene>
    <name evidence="1" type="ORF">HNQ08_004881</name>
</gene>
<comment type="caution">
    <text evidence="1">The sequence shown here is derived from an EMBL/GenBank/DDBJ whole genome shotgun (WGS) entry which is preliminary data.</text>
</comment>
<dbReference type="RefSeq" id="WP_184137513.1">
    <property type="nucleotide sequence ID" value="NZ_JACHFL010000021.1"/>
</dbReference>
<proteinExistence type="predicted"/>
<dbReference type="AlphaFoldDB" id="A0A7W8JZB9"/>
<reference evidence="1 2" key="1">
    <citation type="submission" date="2020-08" db="EMBL/GenBank/DDBJ databases">
        <title>Genomic Encyclopedia of Type Strains, Phase IV (KMG-IV): sequencing the most valuable type-strain genomes for metagenomic binning, comparative biology and taxonomic classification.</title>
        <authorList>
            <person name="Goeker M."/>
        </authorList>
    </citation>
    <scope>NUCLEOTIDE SEQUENCE [LARGE SCALE GENOMIC DNA]</scope>
    <source>
        <strain evidence="1 2">DSM 27939</strain>
    </source>
</reference>